<reference evidence="4 5" key="1">
    <citation type="submission" date="2019-02" db="EMBL/GenBank/DDBJ databases">
        <title>Deep-cultivation of Planctomycetes and their phenomic and genomic characterization uncovers novel biology.</title>
        <authorList>
            <person name="Wiegand S."/>
            <person name="Jogler M."/>
            <person name="Boedeker C."/>
            <person name="Pinto D."/>
            <person name="Vollmers J."/>
            <person name="Rivas-Marin E."/>
            <person name="Kohn T."/>
            <person name="Peeters S.H."/>
            <person name="Heuer A."/>
            <person name="Rast P."/>
            <person name="Oberbeckmann S."/>
            <person name="Bunk B."/>
            <person name="Jeske O."/>
            <person name="Meyerdierks A."/>
            <person name="Storesund J.E."/>
            <person name="Kallscheuer N."/>
            <person name="Luecker S."/>
            <person name="Lage O.M."/>
            <person name="Pohl T."/>
            <person name="Merkel B.J."/>
            <person name="Hornburger P."/>
            <person name="Mueller R.-W."/>
            <person name="Bruemmer F."/>
            <person name="Labrenz M."/>
            <person name="Spormann A.M."/>
            <person name="Op den Camp H."/>
            <person name="Overmann J."/>
            <person name="Amann R."/>
            <person name="Jetten M.S.M."/>
            <person name="Mascher T."/>
            <person name="Medema M.H."/>
            <person name="Devos D.P."/>
            <person name="Kaster A.-K."/>
            <person name="Ovreas L."/>
            <person name="Rohde M."/>
            <person name="Galperin M.Y."/>
            <person name="Jogler C."/>
        </authorList>
    </citation>
    <scope>NUCLEOTIDE SEQUENCE [LARGE SCALE GENOMIC DNA]</scope>
    <source>
        <strain evidence="4 5">Pan161</strain>
    </source>
</reference>
<evidence type="ECO:0000256" key="3">
    <source>
        <dbReference type="ARBA" id="ARBA00023004"/>
    </source>
</evidence>
<protein>
    <submittedName>
        <fullName evidence="4">Putative heme peroxidase</fullName>
    </submittedName>
</protein>
<dbReference type="GO" id="GO:0004601">
    <property type="term" value="F:peroxidase activity"/>
    <property type="evidence" value="ECO:0007669"/>
    <property type="project" value="UniProtKB-KW"/>
</dbReference>
<organism evidence="4 5">
    <name type="scientific">Gimesia algae</name>
    <dbReference type="NCBI Taxonomy" id="2527971"/>
    <lineage>
        <taxon>Bacteria</taxon>
        <taxon>Pseudomonadati</taxon>
        <taxon>Planctomycetota</taxon>
        <taxon>Planctomycetia</taxon>
        <taxon>Planctomycetales</taxon>
        <taxon>Planctomycetaceae</taxon>
        <taxon>Gimesia</taxon>
    </lineage>
</organism>
<dbReference type="PANTHER" id="PTHR36843:SF1">
    <property type="entry name" value="COPROHEME DECARBOXYLASE"/>
    <property type="match status" value="1"/>
</dbReference>
<keyword evidence="4" id="KW-0575">Peroxidase</keyword>
<name>A0A517V7Q0_9PLAN</name>
<gene>
    <name evidence="4" type="ORF">Pan161_06520</name>
</gene>
<evidence type="ECO:0000313" key="4">
    <source>
        <dbReference type="EMBL" id="QDT89027.1"/>
    </source>
</evidence>
<dbReference type="KEGG" id="gax:Pan161_06520"/>
<evidence type="ECO:0000256" key="1">
    <source>
        <dbReference type="ARBA" id="ARBA00022617"/>
    </source>
</evidence>
<dbReference type="PANTHER" id="PTHR36843">
    <property type="entry name" value="HEME-DEPENDENT PEROXIDASE YWFI-RELATED"/>
    <property type="match status" value="1"/>
</dbReference>
<dbReference type="EMBL" id="CP036343">
    <property type="protein sequence ID" value="QDT89027.1"/>
    <property type="molecule type" value="Genomic_DNA"/>
</dbReference>
<keyword evidence="5" id="KW-1185">Reference proteome</keyword>
<evidence type="ECO:0000256" key="2">
    <source>
        <dbReference type="ARBA" id="ARBA00022723"/>
    </source>
</evidence>
<dbReference type="Proteomes" id="UP000316855">
    <property type="component" value="Chromosome"/>
</dbReference>
<dbReference type="GO" id="GO:0046872">
    <property type="term" value="F:metal ion binding"/>
    <property type="evidence" value="ECO:0007669"/>
    <property type="project" value="UniProtKB-KW"/>
</dbReference>
<dbReference type="InterPro" id="IPR010644">
    <property type="entry name" value="ChdC/CLD"/>
</dbReference>
<dbReference type="InterPro" id="IPR011008">
    <property type="entry name" value="Dimeric_a/b-barrel"/>
</dbReference>
<dbReference type="Gene3D" id="3.30.70.1030">
    <property type="entry name" value="Apc35880, domain 1"/>
    <property type="match status" value="2"/>
</dbReference>
<dbReference type="SUPFAM" id="SSF54909">
    <property type="entry name" value="Dimeric alpha+beta barrel"/>
    <property type="match status" value="1"/>
</dbReference>
<dbReference type="NCBIfam" id="NF008913">
    <property type="entry name" value="PRK12276.1"/>
    <property type="match status" value="1"/>
</dbReference>
<accession>A0A517V7Q0</accession>
<dbReference type="Pfam" id="PF06778">
    <property type="entry name" value="Chlor_dismutase"/>
    <property type="match status" value="1"/>
</dbReference>
<sequence>MNRPPHTAAAFPDPTTIMTEGWHCLHLYYRVDQGALNQIDQATRAEGRRQLAAILDAEAEDAPIRMQTSIVSGHKADLQVLVMDPDPIKIDSIKQAIRSCGLGPALIPTYSFVSITEISEYVPTLEQFAAKLKREGTDPEGPAFQAKIKAYESRLPAMNQQRVYPEFPDFPVCTFYPMNKSRVPGANWYMEQFSNRYSMMAEHGMSGMKFAGRVVQVITASTGFDDWEWGVTLWGRAPEPIKEIVYTMRFDKASAKYAEFGPFYLSYIVPPEEAIAHLKL</sequence>
<proteinExistence type="predicted"/>
<keyword evidence="2" id="KW-0479">Metal-binding</keyword>
<keyword evidence="1" id="KW-0349">Heme</keyword>
<evidence type="ECO:0000313" key="5">
    <source>
        <dbReference type="Proteomes" id="UP000316855"/>
    </source>
</evidence>
<keyword evidence="4" id="KW-0560">Oxidoreductase</keyword>
<keyword evidence="3" id="KW-0408">Iron</keyword>
<dbReference type="RefSeq" id="WP_197995671.1">
    <property type="nucleotide sequence ID" value="NZ_CP036343.1"/>
</dbReference>
<dbReference type="GO" id="GO:0020037">
    <property type="term" value="F:heme binding"/>
    <property type="evidence" value="ECO:0007669"/>
    <property type="project" value="InterPro"/>
</dbReference>
<dbReference type="AlphaFoldDB" id="A0A517V7Q0"/>